<dbReference type="InterPro" id="IPR038765">
    <property type="entry name" value="Papain-like_cys_pep_sf"/>
</dbReference>
<dbReference type="Proteomes" id="UP000674179">
    <property type="component" value="Chromosome 33"/>
</dbReference>
<reference evidence="4 5" key="1">
    <citation type="submission" date="2021-02" db="EMBL/GenBank/DDBJ databases">
        <title>Leishmania (Mundinia) enrietti genome sequencing and assembly.</title>
        <authorList>
            <person name="Almutairi H."/>
            <person name="Gatherer D."/>
        </authorList>
    </citation>
    <scope>NUCLEOTIDE SEQUENCE [LARGE SCALE GENOMIC DNA]</scope>
    <source>
        <strain evidence="4">CUR178</strain>
    </source>
</reference>
<accession>A0A836G848</accession>
<dbReference type="Pfam" id="PF05257">
    <property type="entry name" value="CHAP"/>
    <property type="match status" value="1"/>
</dbReference>
<dbReference type="Gene3D" id="3.90.1720.10">
    <property type="entry name" value="endopeptidase domain like (from Nostoc punctiforme)"/>
    <property type="match status" value="1"/>
</dbReference>
<dbReference type="GO" id="GO:0016874">
    <property type="term" value="F:ligase activity"/>
    <property type="evidence" value="ECO:0007669"/>
    <property type="project" value="TreeGrafter"/>
</dbReference>
<dbReference type="SUPFAM" id="SSF54001">
    <property type="entry name" value="Cysteine proteinases"/>
    <property type="match status" value="1"/>
</dbReference>
<dbReference type="RefSeq" id="XP_067689929.1">
    <property type="nucleotide sequence ID" value="XM_067833826.1"/>
</dbReference>
<dbReference type="OrthoDB" id="299748at2759"/>
<feature type="region of interest" description="Disordered" evidence="1">
    <location>
        <begin position="1"/>
        <end position="30"/>
    </location>
</feature>
<dbReference type="GeneID" id="94169336"/>
<feature type="domain" description="Peptidase C51" evidence="3">
    <location>
        <begin position="175"/>
        <end position="321"/>
    </location>
</feature>
<dbReference type="InterPro" id="IPR051705">
    <property type="entry name" value="Gsp_Synthetase/Amidase"/>
</dbReference>
<gene>
    <name evidence="4" type="ORF">CUR178_02063</name>
</gene>
<dbReference type="PANTHER" id="PTHR30094:SF14">
    <property type="entry name" value="D-ALANYL-GLYCYL ENDOPEPTIDASE-LIKE PROTEIN"/>
    <property type="match status" value="1"/>
</dbReference>
<dbReference type="EMBL" id="JAFHKP010000033">
    <property type="protein sequence ID" value="KAG5469921.1"/>
    <property type="molecule type" value="Genomic_DNA"/>
</dbReference>
<evidence type="ECO:0000256" key="2">
    <source>
        <dbReference type="SAM" id="Phobius"/>
    </source>
</evidence>
<sequence>MRNRRPSCSAVEGPDGVAAVTHPRSLPSSSLAHNEVSFRPRRELNPNDAEVCDTHAMRLLNEATDEERCRGPYWRARCSRSILLGLLIWATIGFVVHTKLDSANSRHGLEPATNAAGTALSELPDGCRSHYCRQDGVDAPFGAVLGAHDGIVAYSNCNSDSCTSLLEHQISVPLPPRAGTALATLHAKTRIMTTGMKWQCVEYARRYWMLRGTPTPATFDSVHGAADIWDSLTFATILSNGTKVPLLKFRNGAKLDYGGSSPRAGDLLLYPRDDKGEFPFGHVAVVVGVTMPSRLEAGNVQTDATAAASQPRRRHGLVYIAEQNWNSSPWPEPHRNFSRSLTLEVLESAEGRPLQYNIRDSYYNIDGWVRYDVAL</sequence>
<comment type="caution">
    <text evidence="4">The sequence shown here is derived from an EMBL/GenBank/DDBJ whole genome shotgun (WGS) entry which is preliminary data.</text>
</comment>
<evidence type="ECO:0000313" key="4">
    <source>
        <dbReference type="EMBL" id="KAG5469921.1"/>
    </source>
</evidence>
<keyword evidence="2" id="KW-0472">Membrane</keyword>
<dbReference type="PANTHER" id="PTHR30094">
    <property type="entry name" value="BIFUNCTIONAL GLUTATHIONYLSPERMIDINE SYNTHETASE/AMIDASE-RELATED"/>
    <property type="match status" value="1"/>
</dbReference>
<protein>
    <recommendedName>
        <fullName evidence="3">Peptidase C51 domain-containing protein</fullName>
    </recommendedName>
</protein>
<keyword evidence="2" id="KW-1133">Transmembrane helix</keyword>
<evidence type="ECO:0000259" key="3">
    <source>
        <dbReference type="PROSITE" id="PS50911"/>
    </source>
</evidence>
<feature type="transmembrane region" description="Helical" evidence="2">
    <location>
        <begin position="78"/>
        <end position="96"/>
    </location>
</feature>
<keyword evidence="2" id="KW-0812">Transmembrane</keyword>
<dbReference type="AlphaFoldDB" id="A0A836G848"/>
<evidence type="ECO:0000313" key="5">
    <source>
        <dbReference type="Proteomes" id="UP000674179"/>
    </source>
</evidence>
<organism evidence="4 5">
    <name type="scientific">Leishmania enriettii</name>
    <dbReference type="NCBI Taxonomy" id="5663"/>
    <lineage>
        <taxon>Eukaryota</taxon>
        <taxon>Discoba</taxon>
        <taxon>Euglenozoa</taxon>
        <taxon>Kinetoplastea</taxon>
        <taxon>Metakinetoplastina</taxon>
        <taxon>Trypanosomatida</taxon>
        <taxon>Trypanosomatidae</taxon>
        <taxon>Leishmaniinae</taxon>
        <taxon>Leishmania</taxon>
    </lineage>
</organism>
<keyword evidence="5" id="KW-1185">Reference proteome</keyword>
<evidence type="ECO:0000256" key="1">
    <source>
        <dbReference type="SAM" id="MobiDB-lite"/>
    </source>
</evidence>
<dbReference type="InterPro" id="IPR007921">
    <property type="entry name" value="CHAP_dom"/>
</dbReference>
<proteinExistence type="predicted"/>
<dbReference type="KEGG" id="lenr:94169336"/>
<name>A0A836G848_LEIEN</name>
<dbReference type="PROSITE" id="PS50911">
    <property type="entry name" value="CHAP"/>
    <property type="match status" value="1"/>
</dbReference>